<dbReference type="EMBL" id="QUNO01000026">
    <property type="protein sequence ID" value="REH28613.1"/>
    <property type="molecule type" value="Genomic_DNA"/>
</dbReference>
<keyword evidence="6" id="KW-1185">Reference proteome</keyword>
<evidence type="ECO:0000259" key="4">
    <source>
        <dbReference type="Pfam" id="PF13359"/>
    </source>
</evidence>
<reference evidence="5 6" key="1">
    <citation type="submission" date="2018-08" db="EMBL/GenBank/DDBJ databases">
        <title>Genomic Encyclopedia of Archaeal and Bacterial Type Strains, Phase II (KMG-II): from individual species to whole genera.</title>
        <authorList>
            <person name="Goeker M."/>
        </authorList>
    </citation>
    <scope>NUCLEOTIDE SEQUENCE [LARGE SCALE GENOMIC DNA]</scope>
    <source>
        <strain evidence="5 6">DSM 45791</strain>
    </source>
</reference>
<dbReference type="AlphaFoldDB" id="A0A3E0GWR4"/>
<dbReference type="GO" id="GO:0046872">
    <property type="term" value="F:metal ion binding"/>
    <property type="evidence" value="ECO:0007669"/>
    <property type="project" value="UniProtKB-KW"/>
</dbReference>
<dbReference type="GO" id="GO:0004519">
    <property type="term" value="F:endonuclease activity"/>
    <property type="evidence" value="ECO:0007669"/>
    <property type="project" value="UniProtKB-KW"/>
</dbReference>
<comment type="caution">
    <text evidence="5">The sequence shown here is derived from an EMBL/GenBank/DDBJ whole genome shotgun (WGS) entry which is preliminary data.</text>
</comment>
<dbReference type="Pfam" id="PF13359">
    <property type="entry name" value="DDE_Tnp_4"/>
    <property type="match status" value="1"/>
</dbReference>
<gene>
    <name evidence="5" type="ORF">BCF44_12655</name>
</gene>
<accession>A0A3E0GWR4</accession>
<sequence>MHGVNLQVIASPDGTILGVFGDLPGSTHDTAATRIWQVLAALRDAGLIALGDKGYHGCDQTGYHAIAPYKGRHKPESQKEAHCAHARLGGPGERANG</sequence>
<keyword evidence="5" id="KW-0255">Endonuclease</keyword>
<feature type="compositionally biased region" description="Basic and acidic residues" evidence="3">
    <location>
        <begin position="74"/>
        <end position="83"/>
    </location>
</feature>
<keyword evidence="5" id="KW-0378">Hydrolase</keyword>
<protein>
    <submittedName>
        <fullName evidence="5">DDE superfamily endonuclease</fullName>
    </submittedName>
</protein>
<name>A0A3E0GWR4_9PSEU</name>
<comment type="cofactor">
    <cofactor evidence="1">
        <name>a divalent metal cation</name>
        <dbReference type="ChEBI" id="CHEBI:60240"/>
    </cofactor>
</comment>
<dbReference type="InterPro" id="IPR027806">
    <property type="entry name" value="HARBI1_dom"/>
</dbReference>
<feature type="domain" description="DDE Tnp4" evidence="4">
    <location>
        <begin position="2"/>
        <end position="89"/>
    </location>
</feature>
<keyword evidence="2" id="KW-0479">Metal-binding</keyword>
<dbReference type="Proteomes" id="UP000256269">
    <property type="component" value="Unassembled WGS sequence"/>
</dbReference>
<evidence type="ECO:0000313" key="6">
    <source>
        <dbReference type="Proteomes" id="UP000256269"/>
    </source>
</evidence>
<keyword evidence="5" id="KW-0540">Nuclease</keyword>
<evidence type="ECO:0000256" key="2">
    <source>
        <dbReference type="ARBA" id="ARBA00022723"/>
    </source>
</evidence>
<evidence type="ECO:0000256" key="3">
    <source>
        <dbReference type="SAM" id="MobiDB-lite"/>
    </source>
</evidence>
<evidence type="ECO:0000256" key="1">
    <source>
        <dbReference type="ARBA" id="ARBA00001968"/>
    </source>
</evidence>
<feature type="region of interest" description="Disordered" evidence="3">
    <location>
        <begin position="71"/>
        <end position="97"/>
    </location>
</feature>
<evidence type="ECO:0000313" key="5">
    <source>
        <dbReference type="EMBL" id="REH28613.1"/>
    </source>
</evidence>
<proteinExistence type="predicted"/>
<organism evidence="5 6">
    <name type="scientific">Kutzneria buriramensis</name>
    <dbReference type="NCBI Taxonomy" id="1045776"/>
    <lineage>
        <taxon>Bacteria</taxon>
        <taxon>Bacillati</taxon>
        <taxon>Actinomycetota</taxon>
        <taxon>Actinomycetes</taxon>
        <taxon>Pseudonocardiales</taxon>
        <taxon>Pseudonocardiaceae</taxon>
        <taxon>Kutzneria</taxon>
    </lineage>
</organism>